<dbReference type="PROSITE" id="PS50848">
    <property type="entry name" value="START"/>
    <property type="match status" value="1"/>
</dbReference>
<dbReference type="SUPFAM" id="SSF55961">
    <property type="entry name" value="Bet v1-like"/>
    <property type="match status" value="1"/>
</dbReference>
<dbReference type="Pfam" id="PF01852">
    <property type="entry name" value="START"/>
    <property type="match status" value="1"/>
</dbReference>
<feature type="domain" description="START" evidence="1">
    <location>
        <begin position="25"/>
        <end position="122"/>
    </location>
</feature>
<dbReference type="Proteomes" id="UP001166093">
    <property type="component" value="Unassembled WGS sequence"/>
</dbReference>
<feature type="non-terminal residue" evidence="2">
    <location>
        <position position="122"/>
    </location>
</feature>
<protein>
    <submittedName>
        <fullName evidence="2">STAR4 protein</fullName>
    </submittedName>
</protein>
<reference evidence="2" key="1">
    <citation type="journal article" date="2021" name="Cell">
        <title>Tracing the genetic footprints of vertebrate landing in non-teleost ray-finned fishes.</title>
        <authorList>
            <person name="Bi X."/>
            <person name="Wang K."/>
            <person name="Yang L."/>
            <person name="Pan H."/>
            <person name="Jiang H."/>
            <person name="Wei Q."/>
            <person name="Fang M."/>
            <person name="Yu H."/>
            <person name="Zhu C."/>
            <person name="Cai Y."/>
            <person name="He Y."/>
            <person name="Gan X."/>
            <person name="Zeng H."/>
            <person name="Yu D."/>
            <person name="Zhu Y."/>
            <person name="Jiang H."/>
            <person name="Qiu Q."/>
            <person name="Yang H."/>
            <person name="Zhang Y.E."/>
            <person name="Wang W."/>
            <person name="Zhu M."/>
            <person name="He S."/>
            <person name="Zhang G."/>
        </authorList>
    </citation>
    <scope>NUCLEOTIDE SEQUENCE</scope>
    <source>
        <strain evidence="2">Pddl_001</strain>
    </source>
</reference>
<name>A0ABS2XFS8_POLSP</name>
<accession>A0ABS2XFS8</accession>
<evidence type="ECO:0000313" key="3">
    <source>
        <dbReference type="Proteomes" id="UP001166093"/>
    </source>
</evidence>
<dbReference type="Gene3D" id="3.30.530.20">
    <property type="match status" value="1"/>
</dbReference>
<sequence>THLTEMLFLHQGCCMMRDTTAGWNIIAPREFIDFSCTAEYQDGLLSCGVSFDYGEAGQSCVRWFNHPRDWSCVPQKDNADHSLLTGYIQTDLREMLPQSAVFSAMASTLVNFYTDLRKALRM</sequence>
<dbReference type="PANTHER" id="PTHR47006">
    <property type="entry name" value="STAR-RELATED LIPID TRANSFER PROTEIN 4"/>
    <property type="match status" value="1"/>
</dbReference>
<feature type="non-terminal residue" evidence="2">
    <location>
        <position position="1"/>
    </location>
</feature>
<organism evidence="2 3">
    <name type="scientific">Polyodon spathula</name>
    <name type="common">North American paddlefish</name>
    <name type="synonym">Squalus spathula</name>
    <dbReference type="NCBI Taxonomy" id="7913"/>
    <lineage>
        <taxon>Eukaryota</taxon>
        <taxon>Metazoa</taxon>
        <taxon>Chordata</taxon>
        <taxon>Craniata</taxon>
        <taxon>Vertebrata</taxon>
        <taxon>Euteleostomi</taxon>
        <taxon>Actinopterygii</taxon>
        <taxon>Chondrostei</taxon>
        <taxon>Acipenseriformes</taxon>
        <taxon>Polyodontidae</taxon>
        <taxon>Polyodon</taxon>
    </lineage>
</organism>
<dbReference type="InterPro" id="IPR023393">
    <property type="entry name" value="START-like_dom_sf"/>
</dbReference>
<dbReference type="EMBL" id="JAAWVQ010025685">
    <property type="protein sequence ID" value="MBN3272908.1"/>
    <property type="molecule type" value="Genomic_DNA"/>
</dbReference>
<comment type="caution">
    <text evidence="2">The sequence shown here is derived from an EMBL/GenBank/DDBJ whole genome shotgun (WGS) entry which is preliminary data.</text>
</comment>
<proteinExistence type="predicted"/>
<dbReference type="InterPro" id="IPR002913">
    <property type="entry name" value="START_lipid-bd_dom"/>
</dbReference>
<gene>
    <name evidence="2" type="primary">Stard4_1</name>
    <name evidence="2" type="ORF">GTO93_0000569</name>
</gene>
<dbReference type="PANTHER" id="PTHR47006:SF1">
    <property type="entry name" value="STAR-RELATED LIPID TRANSFER PROTEIN 4"/>
    <property type="match status" value="1"/>
</dbReference>
<evidence type="ECO:0000313" key="2">
    <source>
        <dbReference type="EMBL" id="MBN3272908.1"/>
    </source>
</evidence>
<evidence type="ECO:0000259" key="1">
    <source>
        <dbReference type="PROSITE" id="PS50848"/>
    </source>
</evidence>
<dbReference type="InterPro" id="IPR042555">
    <property type="entry name" value="StarD4"/>
</dbReference>
<keyword evidence="3" id="KW-1185">Reference proteome</keyword>